<sequence length="145" mass="16700">MIVVVDTNIVFSAILSSEGKINDLLLNPGLAFHFYTPTFLIEELEKHHEKLKKISGLKDDDIKFLKRTVFNHIDFIDPEIIRPESWEKGFDLVKDIDENDTPFVALCLDINGSLWTGDKKLSNGLKQKGIDWIWTTDELLAEREK</sequence>
<accession>A0A5N5INI9</accession>
<dbReference type="SUPFAM" id="SSF88723">
    <property type="entry name" value="PIN domain-like"/>
    <property type="match status" value="1"/>
</dbReference>
<reference evidence="2" key="1">
    <citation type="submission" date="2019-10" db="EMBL/GenBank/DDBJ databases">
        <title>Muricauda hadale sp. nov., a piezophilic bacterium isolated from hadopelagic water of the Mariana Trench.</title>
        <authorList>
            <person name="Wei Y."/>
        </authorList>
    </citation>
    <scope>NUCLEOTIDE SEQUENCE [LARGE SCALE GENOMIC DNA]</scope>
    <source>
        <strain evidence="2">MT-229</strain>
    </source>
</reference>
<comment type="caution">
    <text evidence="2">The sequence shown here is derived from an EMBL/GenBank/DDBJ whole genome shotgun (WGS) entry which is preliminary data.</text>
</comment>
<proteinExistence type="predicted"/>
<evidence type="ECO:0000313" key="3">
    <source>
        <dbReference type="Proteomes" id="UP000319204"/>
    </source>
</evidence>
<dbReference type="InterPro" id="IPR002716">
    <property type="entry name" value="PIN_dom"/>
</dbReference>
<dbReference type="Pfam" id="PF10130">
    <property type="entry name" value="PIN_2"/>
    <property type="match status" value="1"/>
</dbReference>
<dbReference type="EMBL" id="VNIK02000017">
    <property type="protein sequence ID" value="KAB5484212.1"/>
    <property type="molecule type" value="Genomic_DNA"/>
</dbReference>
<dbReference type="AlphaFoldDB" id="A0A5N5INI9"/>
<dbReference type="Gene3D" id="3.40.50.1010">
    <property type="entry name" value="5'-nuclease"/>
    <property type="match status" value="1"/>
</dbReference>
<dbReference type="OrthoDB" id="799916at2"/>
<organism evidence="2 3">
    <name type="scientific">Flagellimonas hadalis</name>
    <dbReference type="NCBI Taxonomy" id="2597517"/>
    <lineage>
        <taxon>Bacteria</taxon>
        <taxon>Pseudomonadati</taxon>
        <taxon>Bacteroidota</taxon>
        <taxon>Flavobacteriia</taxon>
        <taxon>Flavobacteriales</taxon>
        <taxon>Flavobacteriaceae</taxon>
        <taxon>Flagellimonas</taxon>
    </lineage>
</organism>
<dbReference type="RefSeq" id="WP_151891683.1">
    <property type="nucleotide sequence ID" value="NZ_VNIK02000017.1"/>
</dbReference>
<feature type="domain" description="PIN" evidence="1">
    <location>
        <begin position="4"/>
        <end position="142"/>
    </location>
</feature>
<evidence type="ECO:0000259" key="1">
    <source>
        <dbReference type="Pfam" id="PF10130"/>
    </source>
</evidence>
<dbReference type="CDD" id="cd09871">
    <property type="entry name" value="PIN_MtVapC28-VapC30-like"/>
    <property type="match status" value="1"/>
</dbReference>
<dbReference type="Proteomes" id="UP000319204">
    <property type="component" value="Unassembled WGS sequence"/>
</dbReference>
<gene>
    <name evidence="2" type="ORF">FOT42_016825</name>
</gene>
<keyword evidence="3" id="KW-1185">Reference proteome</keyword>
<evidence type="ECO:0000313" key="2">
    <source>
        <dbReference type="EMBL" id="KAB5484212.1"/>
    </source>
</evidence>
<name>A0A5N5INI9_9FLAO</name>
<dbReference type="InterPro" id="IPR029060">
    <property type="entry name" value="PIN-like_dom_sf"/>
</dbReference>
<protein>
    <submittedName>
        <fullName evidence="2">Nucleotide-binding protein</fullName>
    </submittedName>
</protein>